<comment type="caution">
    <text evidence="2">The sequence shown here is derived from an EMBL/GenBank/DDBJ whole genome shotgun (WGS) entry which is preliminary data.</text>
</comment>
<evidence type="ECO:0000313" key="2">
    <source>
        <dbReference type="EMBL" id="GGZ87220.1"/>
    </source>
</evidence>
<name>A0A918R4N9_9FLAO</name>
<evidence type="ECO:0000256" key="1">
    <source>
        <dbReference type="SAM" id="SignalP"/>
    </source>
</evidence>
<gene>
    <name evidence="2" type="ORF">GCM10007028_26710</name>
</gene>
<organism evidence="2 3">
    <name type="scientific">Algibacter mikhailovii</name>
    <dbReference type="NCBI Taxonomy" id="425498"/>
    <lineage>
        <taxon>Bacteria</taxon>
        <taxon>Pseudomonadati</taxon>
        <taxon>Bacteroidota</taxon>
        <taxon>Flavobacteriia</taxon>
        <taxon>Flavobacteriales</taxon>
        <taxon>Flavobacteriaceae</taxon>
        <taxon>Algibacter</taxon>
    </lineage>
</organism>
<accession>A0A918R4N9</accession>
<dbReference type="RefSeq" id="WP_189361516.1">
    <property type="nucleotide sequence ID" value="NZ_BMWZ01000006.1"/>
</dbReference>
<protein>
    <recommendedName>
        <fullName evidence="4">Nicotinate-nucleotide adenylyltransferase</fullName>
    </recommendedName>
</protein>
<evidence type="ECO:0000313" key="3">
    <source>
        <dbReference type="Proteomes" id="UP000636004"/>
    </source>
</evidence>
<dbReference type="AlphaFoldDB" id="A0A918R4N9"/>
<dbReference type="EMBL" id="BMWZ01000006">
    <property type="protein sequence ID" value="GGZ87220.1"/>
    <property type="molecule type" value="Genomic_DNA"/>
</dbReference>
<keyword evidence="1" id="KW-0732">Signal</keyword>
<reference evidence="2" key="1">
    <citation type="journal article" date="2014" name="Int. J. Syst. Evol. Microbiol.">
        <title>Complete genome sequence of Corynebacterium casei LMG S-19264T (=DSM 44701T), isolated from a smear-ripened cheese.</title>
        <authorList>
            <consortium name="US DOE Joint Genome Institute (JGI-PGF)"/>
            <person name="Walter F."/>
            <person name="Albersmeier A."/>
            <person name="Kalinowski J."/>
            <person name="Ruckert C."/>
        </authorList>
    </citation>
    <scope>NUCLEOTIDE SEQUENCE</scope>
    <source>
        <strain evidence="2">KCTC 12710</strain>
    </source>
</reference>
<evidence type="ECO:0008006" key="4">
    <source>
        <dbReference type="Google" id="ProtNLM"/>
    </source>
</evidence>
<dbReference type="Proteomes" id="UP000636004">
    <property type="component" value="Unassembled WGS sequence"/>
</dbReference>
<proteinExistence type="predicted"/>
<keyword evidence="3" id="KW-1185">Reference proteome</keyword>
<feature type="signal peptide" evidence="1">
    <location>
        <begin position="1"/>
        <end position="19"/>
    </location>
</feature>
<feature type="chain" id="PRO_5037646248" description="Nicotinate-nucleotide adenylyltransferase" evidence="1">
    <location>
        <begin position="20"/>
        <end position="165"/>
    </location>
</feature>
<reference evidence="2" key="2">
    <citation type="submission" date="2020-09" db="EMBL/GenBank/DDBJ databases">
        <authorList>
            <person name="Sun Q."/>
            <person name="Kim S."/>
        </authorList>
    </citation>
    <scope>NUCLEOTIDE SEQUENCE</scope>
    <source>
        <strain evidence="2">KCTC 12710</strain>
    </source>
</reference>
<sequence>MKTLIFGLLILGLTTQIYAQNTETMEPVYIVHNYKYLSDVNAAETAIPVEELHLKVSDFSVEELDVYADEHEFYDVYFFIPEGKILASYDKDSNLLSTVERYKDIDLPPSVLEALETRFPNWSISKNVYLVDYKDSRFTKQLYKLTLENNDKRIKVKVNENGVFL</sequence>
<dbReference type="Gene3D" id="3.10.450.360">
    <property type="match status" value="1"/>
</dbReference>
<dbReference type="SUPFAM" id="SSF160574">
    <property type="entry name" value="BT0923-like"/>
    <property type="match status" value="1"/>
</dbReference>